<keyword evidence="3" id="KW-1185">Reference proteome</keyword>
<feature type="transmembrane region" description="Helical" evidence="1">
    <location>
        <begin position="7"/>
        <end position="24"/>
    </location>
</feature>
<accession>A0ABT5VIK5</accession>
<comment type="caution">
    <text evidence="2">The sequence shown here is derived from an EMBL/GenBank/DDBJ whole genome shotgun (WGS) entry which is preliminary data.</text>
</comment>
<organism evidence="2 3">
    <name type="scientific">Alkalihalobacterium chitinilyticum</name>
    <dbReference type="NCBI Taxonomy" id="2980103"/>
    <lineage>
        <taxon>Bacteria</taxon>
        <taxon>Bacillati</taxon>
        <taxon>Bacillota</taxon>
        <taxon>Bacilli</taxon>
        <taxon>Bacillales</taxon>
        <taxon>Bacillaceae</taxon>
        <taxon>Alkalihalobacterium</taxon>
    </lineage>
</organism>
<name>A0ABT5VIK5_9BACI</name>
<evidence type="ECO:0000313" key="2">
    <source>
        <dbReference type="EMBL" id="MDE5415254.1"/>
    </source>
</evidence>
<keyword evidence="1" id="KW-1133">Transmembrane helix</keyword>
<gene>
    <name evidence="2" type="ORF">N7Z68_17995</name>
</gene>
<keyword evidence="1" id="KW-0472">Membrane</keyword>
<keyword evidence="1" id="KW-0812">Transmembrane</keyword>
<protein>
    <submittedName>
        <fullName evidence="2">Aspartyl-tRNA synthetase</fullName>
    </submittedName>
</protein>
<evidence type="ECO:0000313" key="3">
    <source>
        <dbReference type="Proteomes" id="UP001148125"/>
    </source>
</evidence>
<dbReference type="Proteomes" id="UP001148125">
    <property type="component" value="Unassembled WGS sequence"/>
</dbReference>
<proteinExistence type="predicted"/>
<dbReference type="EMBL" id="JAOTPO010000014">
    <property type="protein sequence ID" value="MDE5415254.1"/>
    <property type="molecule type" value="Genomic_DNA"/>
</dbReference>
<reference evidence="2" key="1">
    <citation type="submission" date="2024-05" db="EMBL/GenBank/DDBJ databases">
        <title>Alkalihalobacillus sp. strain MEB203 novel alkaliphilic bacterium from Lonar Lake, India.</title>
        <authorList>
            <person name="Joshi A."/>
            <person name="Thite S."/>
            <person name="Mengade P."/>
        </authorList>
    </citation>
    <scope>NUCLEOTIDE SEQUENCE</scope>
    <source>
        <strain evidence="2">MEB 203</strain>
    </source>
</reference>
<sequence>MNKKQMMFMIGLFVIAIVIGGFMYDEYQQSYPEPQQALFATDPNLILIPAYKIGNEALFFLFKEGKHLGAAQLKKGLLGWKPPMITYSPLGDVDAYDKLSGYQGYGGHLIYGLIPDGTRYEVIVEEEPAGLLPLAMLPEDEVEELGLEGFYLWYYESGDTIRGGTIYLRDLNTGKIVDEYTISK</sequence>
<evidence type="ECO:0000256" key="1">
    <source>
        <dbReference type="SAM" id="Phobius"/>
    </source>
</evidence>
<dbReference type="RefSeq" id="WP_275119859.1">
    <property type="nucleotide sequence ID" value="NZ_JAOTPO010000014.1"/>
</dbReference>